<dbReference type="Pfam" id="PF01230">
    <property type="entry name" value="HIT"/>
    <property type="match status" value="1"/>
</dbReference>
<evidence type="ECO:0000313" key="3">
    <source>
        <dbReference type="EMBL" id="MDD9207335.1"/>
    </source>
</evidence>
<gene>
    <name evidence="3" type="ORF">PU560_12785</name>
</gene>
<dbReference type="InterPro" id="IPR011146">
    <property type="entry name" value="HIT-like"/>
</dbReference>
<keyword evidence="4" id="KW-1185">Reference proteome</keyword>
<sequence>MKHETCVFCRIVDGVEPAGEVMRTAHTVAFLDTRPVFKGHTLVVPRRHVVTLPDLPGDLLAPFFTDVQRVSAVMPGALAAQGTFVALNNVVSQSVAHLHVHVVPRTRGDGLRGFFWPRTRYTDDPEREEYARRLRQALAD</sequence>
<feature type="short sequence motif" description="Histidine triad motif" evidence="1">
    <location>
        <begin position="97"/>
        <end position="101"/>
    </location>
</feature>
<accession>A0ABT5TZ39</accession>
<dbReference type="PANTHER" id="PTHR46648">
    <property type="entry name" value="HIT FAMILY PROTEIN 1"/>
    <property type="match status" value="1"/>
</dbReference>
<organism evidence="3 4">
    <name type="scientific">Georgenia halotolerans</name>
    <dbReference type="NCBI Taxonomy" id="3028317"/>
    <lineage>
        <taxon>Bacteria</taxon>
        <taxon>Bacillati</taxon>
        <taxon>Actinomycetota</taxon>
        <taxon>Actinomycetes</taxon>
        <taxon>Micrococcales</taxon>
        <taxon>Bogoriellaceae</taxon>
        <taxon>Georgenia</taxon>
    </lineage>
</organism>
<evidence type="ECO:0000313" key="4">
    <source>
        <dbReference type="Proteomes" id="UP001165561"/>
    </source>
</evidence>
<dbReference type="Gene3D" id="3.30.428.10">
    <property type="entry name" value="HIT-like"/>
    <property type="match status" value="1"/>
</dbReference>
<dbReference type="InterPro" id="IPR001310">
    <property type="entry name" value="Histidine_triad_HIT"/>
</dbReference>
<dbReference type="PRINTS" id="PR00332">
    <property type="entry name" value="HISTRIAD"/>
</dbReference>
<dbReference type="PROSITE" id="PS51084">
    <property type="entry name" value="HIT_2"/>
    <property type="match status" value="1"/>
</dbReference>
<proteinExistence type="predicted"/>
<comment type="caution">
    <text evidence="3">The sequence shown here is derived from an EMBL/GenBank/DDBJ whole genome shotgun (WGS) entry which is preliminary data.</text>
</comment>
<feature type="domain" description="HIT" evidence="2">
    <location>
        <begin position="7"/>
        <end position="112"/>
    </location>
</feature>
<evidence type="ECO:0000259" key="2">
    <source>
        <dbReference type="PROSITE" id="PS51084"/>
    </source>
</evidence>
<name>A0ABT5TZ39_9MICO</name>
<reference evidence="3" key="1">
    <citation type="submission" date="2023-02" db="EMBL/GenBank/DDBJ databases">
        <title>Georgenia sp.10Sc9-8, isolated from a soil sample collected from the Taklamakan desert.</title>
        <authorList>
            <person name="Liu S."/>
        </authorList>
    </citation>
    <scope>NUCLEOTIDE SEQUENCE</scope>
    <source>
        <strain evidence="3">10Sc9-8</strain>
    </source>
</reference>
<dbReference type="InterPro" id="IPR036265">
    <property type="entry name" value="HIT-like_sf"/>
</dbReference>
<dbReference type="SUPFAM" id="SSF54197">
    <property type="entry name" value="HIT-like"/>
    <property type="match status" value="1"/>
</dbReference>
<dbReference type="EMBL" id="JARACI010001086">
    <property type="protein sequence ID" value="MDD9207335.1"/>
    <property type="molecule type" value="Genomic_DNA"/>
</dbReference>
<evidence type="ECO:0000256" key="1">
    <source>
        <dbReference type="PROSITE-ProRule" id="PRU00464"/>
    </source>
</evidence>
<dbReference type="PANTHER" id="PTHR46648:SF1">
    <property type="entry name" value="ADENOSINE 5'-MONOPHOSPHORAMIDASE HNT1"/>
    <property type="match status" value="1"/>
</dbReference>
<dbReference type="Proteomes" id="UP001165561">
    <property type="component" value="Unassembled WGS sequence"/>
</dbReference>
<protein>
    <submittedName>
        <fullName evidence="3">HIT family protein</fullName>
    </submittedName>
</protein>